<keyword evidence="2" id="KW-1185">Reference proteome</keyword>
<organism evidence="1 2">
    <name type="scientific">Limosa lapponica baueri</name>
    <dbReference type="NCBI Taxonomy" id="1758121"/>
    <lineage>
        <taxon>Eukaryota</taxon>
        <taxon>Metazoa</taxon>
        <taxon>Chordata</taxon>
        <taxon>Craniata</taxon>
        <taxon>Vertebrata</taxon>
        <taxon>Euteleostomi</taxon>
        <taxon>Archelosauria</taxon>
        <taxon>Archosauria</taxon>
        <taxon>Dinosauria</taxon>
        <taxon>Saurischia</taxon>
        <taxon>Theropoda</taxon>
        <taxon>Coelurosauria</taxon>
        <taxon>Aves</taxon>
        <taxon>Neognathae</taxon>
        <taxon>Neoaves</taxon>
        <taxon>Charadriiformes</taxon>
        <taxon>Scolopacidae</taxon>
        <taxon>Limosa</taxon>
    </lineage>
</organism>
<protein>
    <submittedName>
        <fullName evidence="1">Uncharacterized protein</fullName>
    </submittedName>
</protein>
<dbReference type="EMBL" id="KZ505656">
    <property type="protein sequence ID" value="PKU48301.1"/>
    <property type="molecule type" value="Genomic_DNA"/>
</dbReference>
<reference evidence="2" key="1">
    <citation type="submission" date="2017-11" db="EMBL/GenBank/DDBJ databases">
        <authorList>
            <person name="Lima N.C."/>
            <person name="Parody-Merino A.M."/>
            <person name="Battley P.F."/>
            <person name="Fidler A.E."/>
            <person name="Prosdocimi F."/>
        </authorList>
    </citation>
    <scope>NUCLEOTIDE SEQUENCE [LARGE SCALE GENOMIC DNA]</scope>
</reference>
<gene>
    <name evidence="1" type="ORF">llap_1403</name>
</gene>
<accession>A0A2I0UQI9</accession>
<evidence type="ECO:0000313" key="1">
    <source>
        <dbReference type="EMBL" id="PKU48301.1"/>
    </source>
</evidence>
<reference evidence="2" key="2">
    <citation type="submission" date="2017-12" db="EMBL/GenBank/DDBJ databases">
        <title>Genome sequence of the Bar-tailed Godwit (Limosa lapponica baueri).</title>
        <authorList>
            <person name="Lima N.C.B."/>
            <person name="Parody-Merino A.M."/>
            <person name="Battley P.F."/>
            <person name="Fidler A.E."/>
            <person name="Prosdocimi F."/>
        </authorList>
    </citation>
    <scope>NUCLEOTIDE SEQUENCE [LARGE SCALE GENOMIC DNA]</scope>
</reference>
<dbReference type="AlphaFoldDB" id="A0A2I0UQI9"/>
<dbReference type="OrthoDB" id="6162046at2759"/>
<dbReference type="Proteomes" id="UP000233556">
    <property type="component" value="Unassembled WGS sequence"/>
</dbReference>
<sequence>MQTQLKTRTRKSIAIENFSAEDDELCTQNSILVLGLLPRTVVKKGLALQESRAGDKAPSSSDVLPDSTSKAISVGIEHDALLEEQKGDSELPFETEANLYRYSHETSLTEETNNKVFISEYTEQPEVVFMSQIGFHAEILDLVAQEHISFGVLVQEWTAAVMDVGAAEAKVMKSIRQKLTKVDPASHMRKKNSNKD</sequence>
<proteinExistence type="predicted"/>
<name>A0A2I0UQI9_LIMLA</name>
<evidence type="ECO:0000313" key="2">
    <source>
        <dbReference type="Proteomes" id="UP000233556"/>
    </source>
</evidence>